<evidence type="ECO:0000313" key="2">
    <source>
        <dbReference type="EMBL" id="OPB44585.1"/>
    </source>
</evidence>
<accession>A0A1T3CUA8</accession>
<evidence type="ECO:0000313" key="3">
    <source>
        <dbReference type="Proteomes" id="UP000191004"/>
    </source>
</evidence>
<dbReference type="AlphaFoldDB" id="A0A1T3CUA8"/>
<dbReference type="Proteomes" id="UP000191004">
    <property type="component" value="Unassembled WGS sequence"/>
</dbReference>
<proteinExistence type="predicted"/>
<comment type="caution">
    <text evidence="2">The sequence shown here is derived from an EMBL/GenBank/DDBJ whole genome shotgun (WGS) entry which is preliminary data.</text>
</comment>
<name>A0A1T3CUA8_9HYPO</name>
<organism evidence="2 3">
    <name type="scientific">Trichoderma guizhouense</name>
    <dbReference type="NCBI Taxonomy" id="1491466"/>
    <lineage>
        <taxon>Eukaryota</taxon>
        <taxon>Fungi</taxon>
        <taxon>Dikarya</taxon>
        <taxon>Ascomycota</taxon>
        <taxon>Pezizomycotina</taxon>
        <taxon>Sordariomycetes</taxon>
        <taxon>Hypocreomycetidae</taxon>
        <taxon>Hypocreales</taxon>
        <taxon>Hypocreaceae</taxon>
        <taxon>Trichoderma</taxon>
    </lineage>
</organism>
<keyword evidence="3" id="KW-1185">Reference proteome</keyword>
<dbReference type="OrthoDB" id="4093325at2759"/>
<gene>
    <name evidence="2" type="ORF">A0O28_0029040</name>
</gene>
<sequence length="184" mass="20010">MKFQIISAISLLLSSATAAPSTTPRTFDVMALRSASPIHFAQMSAAKSGLYLNFPLQNATCKGESSGHATFYIANEELVLYSCEQEKQKVFVDRSGMGQGIVGFLTGSQSLPRYGELKGWRVDKDKNLSFKDSGLIACPVSIDGSWKIWLNAGFINPGGNKGCLGMTARTLDNNKPVSCRYRQN</sequence>
<feature type="chain" id="PRO_5012233492" evidence="1">
    <location>
        <begin position="19"/>
        <end position="184"/>
    </location>
</feature>
<dbReference type="EMBL" id="LVVK01000007">
    <property type="protein sequence ID" value="OPB44585.1"/>
    <property type="molecule type" value="Genomic_DNA"/>
</dbReference>
<feature type="signal peptide" evidence="1">
    <location>
        <begin position="1"/>
        <end position="18"/>
    </location>
</feature>
<protein>
    <submittedName>
        <fullName evidence="2">SSCRP protein</fullName>
    </submittedName>
</protein>
<evidence type="ECO:0000256" key="1">
    <source>
        <dbReference type="SAM" id="SignalP"/>
    </source>
</evidence>
<reference evidence="2 3" key="1">
    <citation type="submission" date="2016-04" db="EMBL/GenBank/DDBJ databases">
        <title>Multiple horizontal gene transfer events from other fungi enriched the ability of the initially mycotrophic fungus Trichoderma (Ascomycota) to feed on dead plant biomass.</title>
        <authorList>
            <person name="Atanasova L."/>
            <person name="Chenthamara K."/>
            <person name="Zhang J."/>
            <person name="Grujic M."/>
            <person name="Henrissat B."/>
            <person name="Kuo A."/>
            <person name="Aertz A."/>
            <person name="Salamov A."/>
            <person name="Lipzen A."/>
            <person name="Labutti K."/>
            <person name="Barry K."/>
            <person name="Miao Y."/>
            <person name="Rahimi M.J."/>
            <person name="Shen Q."/>
            <person name="Grigoriev I.V."/>
            <person name="Kubicek C.P."/>
            <person name="Druzhinina I.S."/>
        </authorList>
    </citation>
    <scope>NUCLEOTIDE SEQUENCE [LARGE SCALE GENOMIC DNA]</scope>
    <source>
        <strain evidence="2 3">NJAU 4742</strain>
    </source>
</reference>
<keyword evidence="1" id="KW-0732">Signal</keyword>